<sequence>MYIKPKQLWWLPSLFLVLFALGTLLGELHNRLDIKEAHVISTTQREEADRAIVASLLDQVTKDTERPFSVFVKDYVLSGKYKGENFQLAGEIAGHRFELQKEAEQVNVTIDGEIQDHQALPYSLYTPQQHAAILKSKLERVAPLPVADGSGQGWQGYRLSVPSTEVTDLLSMWLGPSFPIKDMTQRLANQIAVEYQLWYDGPTRELRQLEIYLQMETAAGLKQDQLRFRL</sequence>
<comment type="caution">
    <text evidence="1">The sequence shown here is derived from an EMBL/GenBank/DDBJ whole genome shotgun (WGS) entry which is preliminary data.</text>
</comment>
<gene>
    <name evidence="1" type="ORF">I532_06035</name>
</gene>
<dbReference type="PATRIC" id="fig|1300222.3.peg.1238"/>
<dbReference type="RefSeq" id="WP_003387035.1">
    <property type="nucleotide sequence ID" value="NZ_APBN01000002.1"/>
</dbReference>
<evidence type="ECO:0000313" key="2">
    <source>
        <dbReference type="Proteomes" id="UP000012081"/>
    </source>
</evidence>
<dbReference type="EMBL" id="APBN01000002">
    <property type="protein sequence ID" value="EMT53549.1"/>
    <property type="molecule type" value="Genomic_DNA"/>
</dbReference>
<dbReference type="Proteomes" id="UP000012081">
    <property type="component" value="Unassembled WGS sequence"/>
</dbReference>
<keyword evidence="2" id="KW-1185">Reference proteome</keyword>
<dbReference type="OrthoDB" id="2465684at2"/>
<dbReference type="AlphaFoldDB" id="M8DB69"/>
<protein>
    <submittedName>
        <fullName evidence="1">Uncharacterized protein</fullName>
    </submittedName>
</protein>
<name>M8DB69_9BACL</name>
<organism evidence="1 2">
    <name type="scientific">Brevibacillus borstelensis AK1</name>
    <dbReference type="NCBI Taxonomy" id="1300222"/>
    <lineage>
        <taxon>Bacteria</taxon>
        <taxon>Bacillati</taxon>
        <taxon>Bacillota</taxon>
        <taxon>Bacilli</taxon>
        <taxon>Bacillales</taxon>
        <taxon>Paenibacillaceae</taxon>
        <taxon>Brevibacillus</taxon>
    </lineage>
</organism>
<accession>M8DB69</accession>
<dbReference type="STRING" id="1300222.I532_06035"/>
<reference evidence="1 2" key="1">
    <citation type="submission" date="2013-03" db="EMBL/GenBank/DDBJ databases">
        <title>Assembly of a new bacterial strain Brevibacillus borstelensis AK1.</title>
        <authorList>
            <person name="Rajan I."/>
            <person name="PoliReddy D."/>
            <person name="Sugumar T."/>
            <person name="Rathinam K."/>
            <person name="Alqarawi S."/>
            <person name="Khalil A.B."/>
            <person name="Sivakumar N."/>
        </authorList>
    </citation>
    <scope>NUCLEOTIDE SEQUENCE [LARGE SCALE GENOMIC DNA]</scope>
    <source>
        <strain evidence="1 2">AK1</strain>
    </source>
</reference>
<evidence type="ECO:0000313" key="1">
    <source>
        <dbReference type="EMBL" id="EMT53549.1"/>
    </source>
</evidence>
<proteinExistence type="predicted"/>